<name>A0A8S4DCY8_PLUXY</name>
<evidence type="ECO:0000256" key="7">
    <source>
        <dbReference type="ARBA" id="ARBA00071275"/>
    </source>
</evidence>
<evidence type="ECO:0000256" key="4">
    <source>
        <dbReference type="ARBA" id="ARBA00023015"/>
    </source>
</evidence>
<evidence type="ECO:0000256" key="6">
    <source>
        <dbReference type="ARBA" id="ARBA00023163"/>
    </source>
</evidence>
<comment type="subcellular location">
    <subcellularLocation>
        <location evidence="1">Mitochondrion</location>
    </subcellularLocation>
</comment>
<evidence type="ECO:0000313" key="10">
    <source>
        <dbReference type="Proteomes" id="UP000653454"/>
    </source>
</evidence>
<dbReference type="FunFam" id="1.25.70.10:FF:000002">
    <property type="entry name" value="transcription termination factor 3, mitochondrial"/>
    <property type="match status" value="1"/>
</dbReference>
<dbReference type="GO" id="GO:0061668">
    <property type="term" value="P:mitochondrial ribosome assembly"/>
    <property type="evidence" value="ECO:0007669"/>
    <property type="project" value="TreeGrafter"/>
</dbReference>
<dbReference type="Proteomes" id="UP000653454">
    <property type="component" value="Unassembled WGS sequence"/>
</dbReference>
<comment type="similarity">
    <text evidence="2">Belongs to the mTERF family.</text>
</comment>
<evidence type="ECO:0000256" key="1">
    <source>
        <dbReference type="ARBA" id="ARBA00004173"/>
    </source>
</evidence>
<dbReference type="GO" id="GO:0006355">
    <property type="term" value="P:regulation of DNA-templated transcription"/>
    <property type="evidence" value="ECO:0007669"/>
    <property type="project" value="UniProtKB-ARBA"/>
</dbReference>
<evidence type="ECO:0000256" key="8">
    <source>
        <dbReference type="SAM" id="MobiDB-lite"/>
    </source>
</evidence>
<dbReference type="Gene3D" id="1.25.70.10">
    <property type="entry name" value="Transcription termination factor 3, mitochondrial"/>
    <property type="match status" value="1"/>
</dbReference>
<evidence type="ECO:0000256" key="5">
    <source>
        <dbReference type="ARBA" id="ARBA00023128"/>
    </source>
</evidence>
<keyword evidence="5" id="KW-0496">Mitochondrion</keyword>
<protein>
    <recommendedName>
        <fullName evidence="7">Transcription termination factor 3, mitochondrial</fullName>
    </recommendedName>
</protein>
<feature type="region of interest" description="Disordered" evidence="8">
    <location>
        <begin position="41"/>
        <end position="62"/>
    </location>
</feature>
<dbReference type="PANTHER" id="PTHR13068:SF112">
    <property type="entry name" value="TRANSCRIPTION TERMINATION FACTOR 3, MITOCHONDRIAL"/>
    <property type="match status" value="1"/>
</dbReference>
<dbReference type="InterPro" id="IPR003690">
    <property type="entry name" value="MTERF"/>
</dbReference>
<evidence type="ECO:0000256" key="2">
    <source>
        <dbReference type="ARBA" id="ARBA00007692"/>
    </source>
</evidence>
<dbReference type="GO" id="GO:0005739">
    <property type="term" value="C:mitochondrion"/>
    <property type="evidence" value="ECO:0007669"/>
    <property type="project" value="UniProtKB-SubCell"/>
</dbReference>
<evidence type="ECO:0000256" key="3">
    <source>
        <dbReference type="ARBA" id="ARBA00022946"/>
    </source>
</evidence>
<dbReference type="AlphaFoldDB" id="A0A8S4DCY8"/>
<sequence length="347" mass="40329">MSGGLPKSMFRRNTWITYKCLYQYCRNMSVATSGVVKYEDPGLHPSTGHEDPGIRPSSGNKDLSSVTPHFPNAFNIAAYVNSSETLKKLIDLNVDLSKIEKKPYVAVKLLKLDFEKDMKEHIIFLLDHITDPNLLGPFITKNPLIFNESIIDLEVRVNYLVSKRFSKNQINQIVTKNPYWLNFSTMRIDRRLGFHQDHFKLTGDEVRQLTVTQPKIITYNLQHIKTNSFAIREEMGFDDKEIKALLLKKPKLWLMNQISLLHRFNLIHNELGISHKTILQYPQILECRKFRIKQRHSFLEKLGRAQYDPTKENFVPIMALAEGTDTDFCKKYAKCSVSDYNLFLKTL</sequence>
<dbReference type="InterPro" id="IPR038538">
    <property type="entry name" value="MTERF_sf"/>
</dbReference>
<keyword evidence="3" id="KW-0809">Transit peptide</keyword>
<dbReference type="Pfam" id="PF02536">
    <property type="entry name" value="mTERF"/>
    <property type="match status" value="1"/>
</dbReference>
<keyword evidence="6" id="KW-0804">Transcription</keyword>
<dbReference type="GO" id="GO:0006390">
    <property type="term" value="P:mitochondrial transcription"/>
    <property type="evidence" value="ECO:0007669"/>
    <property type="project" value="TreeGrafter"/>
</dbReference>
<accession>A0A8S4DCY8</accession>
<keyword evidence="10" id="KW-1185">Reference proteome</keyword>
<feature type="compositionally biased region" description="Basic and acidic residues" evidence="8">
    <location>
        <begin position="41"/>
        <end position="53"/>
    </location>
</feature>
<keyword evidence="4" id="KW-0805">Transcription regulation</keyword>
<evidence type="ECO:0000313" key="9">
    <source>
        <dbReference type="EMBL" id="CAG9099530.1"/>
    </source>
</evidence>
<dbReference type="SMART" id="SM00733">
    <property type="entry name" value="Mterf"/>
    <property type="match status" value="5"/>
</dbReference>
<dbReference type="PANTHER" id="PTHR13068">
    <property type="entry name" value="CGI-12 PROTEIN-RELATED"/>
    <property type="match status" value="1"/>
</dbReference>
<organism evidence="9 10">
    <name type="scientific">Plutella xylostella</name>
    <name type="common">Diamondback moth</name>
    <name type="synonym">Plutella maculipennis</name>
    <dbReference type="NCBI Taxonomy" id="51655"/>
    <lineage>
        <taxon>Eukaryota</taxon>
        <taxon>Metazoa</taxon>
        <taxon>Ecdysozoa</taxon>
        <taxon>Arthropoda</taxon>
        <taxon>Hexapoda</taxon>
        <taxon>Insecta</taxon>
        <taxon>Pterygota</taxon>
        <taxon>Neoptera</taxon>
        <taxon>Endopterygota</taxon>
        <taxon>Lepidoptera</taxon>
        <taxon>Glossata</taxon>
        <taxon>Ditrysia</taxon>
        <taxon>Yponomeutoidea</taxon>
        <taxon>Plutellidae</taxon>
        <taxon>Plutella</taxon>
    </lineage>
</organism>
<comment type="caution">
    <text evidence="9">The sequence shown here is derived from an EMBL/GenBank/DDBJ whole genome shotgun (WGS) entry which is preliminary data.</text>
</comment>
<proteinExistence type="inferred from homology"/>
<dbReference type="GO" id="GO:0003676">
    <property type="term" value="F:nucleic acid binding"/>
    <property type="evidence" value="ECO:0007669"/>
    <property type="project" value="InterPro"/>
</dbReference>
<gene>
    <name evidence="9" type="ORF">PLXY2_LOCUS2238</name>
</gene>
<dbReference type="EMBL" id="CAJHNJ030000005">
    <property type="protein sequence ID" value="CAG9099530.1"/>
    <property type="molecule type" value="Genomic_DNA"/>
</dbReference>
<reference evidence="9" key="1">
    <citation type="submission" date="2020-11" db="EMBL/GenBank/DDBJ databases">
        <authorList>
            <person name="Whiteford S."/>
        </authorList>
    </citation>
    <scope>NUCLEOTIDE SEQUENCE</scope>
</reference>